<organism evidence="2 3">
    <name type="scientific">Cryptolaemus montrouzieri</name>
    <dbReference type="NCBI Taxonomy" id="559131"/>
    <lineage>
        <taxon>Eukaryota</taxon>
        <taxon>Metazoa</taxon>
        <taxon>Ecdysozoa</taxon>
        <taxon>Arthropoda</taxon>
        <taxon>Hexapoda</taxon>
        <taxon>Insecta</taxon>
        <taxon>Pterygota</taxon>
        <taxon>Neoptera</taxon>
        <taxon>Endopterygota</taxon>
        <taxon>Coleoptera</taxon>
        <taxon>Polyphaga</taxon>
        <taxon>Cucujiformia</taxon>
        <taxon>Coccinelloidea</taxon>
        <taxon>Coccinellidae</taxon>
        <taxon>Scymninae</taxon>
        <taxon>Scymnini</taxon>
        <taxon>Cryptolaemus</taxon>
    </lineage>
</organism>
<name>A0ABD2NN93_9CUCU</name>
<dbReference type="EMBL" id="JABFTP020000124">
    <property type="protein sequence ID" value="KAL3279836.1"/>
    <property type="molecule type" value="Genomic_DNA"/>
</dbReference>
<feature type="region of interest" description="Disordered" evidence="1">
    <location>
        <begin position="175"/>
        <end position="209"/>
    </location>
</feature>
<dbReference type="AlphaFoldDB" id="A0ABD2NN93"/>
<evidence type="ECO:0000256" key="1">
    <source>
        <dbReference type="SAM" id="MobiDB-lite"/>
    </source>
</evidence>
<evidence type="ECO:0000313" key="2">
    <source>
        <dbReference type="EMBL" id="KAL3279836.1"/>
    </source>
</evidence>
<reference evidence="2 3" key="1">
    <citation type="journal article" date="2021" name="BMC Biol.">
        <title>Horizontally acquired antibacterial genes associated with adaptive radiation of ladybird beetles.</title>
        <authorList>
            <person name="Li H.S."/>
            <person name="Tang X.F."/>
            <person name="Huang Y.H."/>
            <person name="Xu Z.Y."/>
            <person name="Chen M.L."/>
            <person name="Du X.Y."/>
            <person name="Qiu B.Y."/>
            <person name="Chen P.T."/>
            <person name="Zhang W."/>
            <person name="Slipinski A."/>
            <person name="Escalona H.E."/>
            <person name="Waterhouse R.M."/>
            <person name="Zwick A."/>
            <person name="Pang H."/>
        </authorList>
    </citation>
    <scope>NUCLEOTIDE SEQUENCE [LARGE SCALE GENOMIC DNA]</scope>
    <source>
        <strain evidence="2">SYSU2018</strain>
    </source>
</reference>
<protein>
    <submittedName>
        <fullName evidence="2">Uncharacterized protein</fullName>
    </submittedName>
</protein>
<sequence>MASNEFSDAHKNFLDFLLEKHTKAVNSKIDDVDKKVAERSRIRMMNEVSELKRRFKRNNIVFHGVEAVENDFNSTPILKLLKNVLEIEISENNLNNCYRVGRNRKRGPLVVELSSFRIRPDVQSTPASLSLKTATKPRREGRFLFIDNKKYTAYELTQPNCPYYGASSDQLGVESVRMDKKRPRDIDTSPGLKQSPKKDSISNFRGQRN</sequence>
<comment type="caution">
    <text evidence="2">The sequence shown here is derived from an EMBL/GenBank/DDBJ whole genome shotgun (WGS) entry which is preliminary data.</text>
</comment>
<gene>
    <name evidence="2" type="ORF">HHI36_017341</name>
</gene>
<evidence type="ECO:0000313" key="3">
    <source>
        <dbReference type="Proteomes" id="UP001516400"/>
    </source>
</evidence>
<accession>A0ABD2NN93</accession>
<feature type="compositionally biased region" description="Basic and acidic residues" evidence="1">
    <location>
        <begin position="176"/>
        <end position="187"/>
    </location>
</feature>
<keyword evidence="3" id="KW-1185">Reference proteome</keyword>
<proteinExistence type="predicted"/>
<dbReference type="Proteomes" id="UP001516400">
    <property type="component" value="Unassembled WGS sequence"/>
</dbReference>